<dbReference type="InterPro" id="IPR025850">
    <property type="entry name" value="SUKH-3"/>
</dbReference>
<dbReference type="EMBL" id="JBHSBL010000020">
    <property type="protein sequence ID" value="MFC4069494.1"/>
    <property type="molecule type" value="Genomic_DNA"/>
</dbReference>
<organism evidence="1 2">
    <name type="scientific">Actinoplanes subglobosus</name>
    <dbReference type="NCBI Taxonomy" id="1547892"/>
    <lineage>
        <taxon>Bacteria</taxon>
        <taxon>Bacillati</taxon>
        <taxon>Actinomycetota</taxon>
        <taxon>Actinomycetes</taxon>
        <taxon>Micromonosporales</taxon>
        <taxon>Micromonosporaceae</taxon>
        <taxon>Actinoplanes</taxon>
    </lineage>
</organism>
<comment type="caution">
    <text evidence="1">The sequence shown here is derived from an EMBL/GenBank/DDBJ whole genome shotgun (WGS) entry which is preliminary data.</text>
</comment>
<dbReference type="RefSeq" id="WP_378070372.1">
    <property type="nucleotide sequence ID" value="NZ_JBHSBL010000020.1"/>
</dbReference>
<gene>
    <name evidence="1" type="ORF">ACFO0C_31610</name>
</gene>
<dbReference type="Pfam" id="PF14431">
    <property type="entry name" value="YwqJ-deaminase"/>
    <property type="match status" value="1"/>
</dbReference>
<evidence type="ECO:0000313" key="2">
    <source>
        <dbReference type="Proteomes" id="UP001595867"/>
    </source>
</evidence>
<evidence type="ECO:0000313" key="1">
    <source>
        <dbReference type="EMBL" id="MFC4069494.1"/>
    </source>
</evidence>
<accession>A0ABV8IYX4</accession>
<dbReference type="Pfam" id="PF14433">
    <property type="entry name" value="SUKH-3"/>
    <property type="match status" value="1"/>
</dbReference>
<sequence length="415" mass="46140">MITRADAEAVAAAWARSESLTRKREYQPVVDEFDEGFAVKTVAVGRLFSPSEVGTGVRVIDRATGRVSTWPNWPSETLREVYREQRPAIVDPPRTADPEIPLRREIHRRTAPGVAAHATVQGRVYTAHGAKGDQKLEHHPLVLERLAGQAPRETVRGCERHAELIVCSDALHDVDRRRALDGLAPLTLDEARQVLGESLFETFQIQPPGDELAGRPNEPCESCVHVLTELALLPWESTGALHPVVAPGRPSPDPSRFSDVTASELLRAGWRPGAEPDIQAEMAETMAEDIVEVSGQEFRHEAFPAVYQAYAHTGMLVITRRAPGTDQRTQAFEICPDRGRHYADVLHEFGRVIGARLFPLGRLNYESLLAIDEHGRVFHLDQAGEWFVAGTYVDALETLIQGRRTYRVRDDGTWG</sequence>
<dbReference type="Proteomes" id="UP001595867">
    <property type="component" value="Unassembled WGS sequence"/>
</dbReference>
<dbReference type="InterPro" id="IPR025968">
    <property type="entry name" value="YwqJ_deaminase"/>
</dbReference>
<keyword evidence="2" id="KW-1185">Reference proteome</keyword>
<reference evidence="2" key="1">
    <citation type="journal article" date="2019" name="Int. J. Syst. Evol. Microbiol.">
        <title>The Global Catalogue of Microorganisms (GCM) 10K type strain sequencing project: providing services to taxonomists for standard genome sequencing and annotation.</title>
        <authorList>
            <consortium name="The Broad Institute Genomics Platform"/>
            <consortium name="The Broad Institute Genome Sequencing Center for Infectious Disease"/>
            <person name="Wu L."/>
            <person name="Ma J."/>
        </authorList>
    </citation>
    <scope>NUCLEOTIDE SEQUENCE [LARGE SCALE GENOMIC DNA]</scope>
    <source>
        <strain evidence="2">TBRC 5832</strain>
    </source>
</reference>
<name>A0ABV8IYX4_9ACTN</name>
<proteinExistence type="predicted"/>
<protein>
    <submittedName>
        <fullName evidence="1">SUKH-3 domain-containing protein</fullName>
    </submittedName>
</protein>